<sequence>MLQVPPGELLEMISGAVFDATPRPRWRIRMFVDVFMHLNEGVSEAEYPRARKAFESFCLSTPWGALYHAVSPPPPRNAERMARRLAALLRFWDVLQGPCYAYRVPDTHHTLDELMEYIYRETLEAWCPRGPASVREHLALAVERMARATREDCIEAVLRMIPCVVRMDIDLKHREEFNDPDFLRERLDALRPEDFEDISSAYRYSVNGQLFAWDRALGRQ</sequence>
<gene>
    <name evidence="1" type="ORF">BON30_32935</name>
</gene>
<evidence type="ECO:0000313" key="1">
    <source>
        <dbReference type="EMBL" id="OJH36563.1"/>
    </source>
</evidence>
<dbReference type="Proteomes" id="UP000182229">
    <property type="component" value="Unassembled WGS sequence"/>
</dbReference>
<comment type="caution">
    <text evidence="1">The sequence shown here is derived from an EMBL/GenBank/DDBJ whole genome shotgun (WGS) entry which is preliminary data.</text>
</comment>
<dbReference type="STRING" id="83449.BON30_32935"/>
<name>A0A1L9B304_9BACT</name>
<proteinExistence type="predicted"/>
<evidence type="ECO:0000313" key="2">
    <source>
        <dbReference type="Proteomes" id="UP000182229"/>
    </source>
</evidence>
<accession>A0A1L9B304</accession>
<protein>
    <submittedName>
        <fullName evidence="1">Uncharacterized protein</fullName>
    </submittedName>
</protein>
<keyword evidence="2" id="KW-1185">Reference proteome</keyword>
<dbReference type="EMBL" id="MPIN01000010">
    <property type="protein sequence ID" value="OJH36563.1"/>
    <property type="molecule type" value="Genomic_DNA"/>
</dbReference>
<dbReference type="AlphaFoldDB" id="A0A1L9B304"/>
<reference evidence="2" key="1">
    <citation type="submission" date="2016-11" db="EMBL/GenBank/DDBJ databases">
        <authorList>
            <person name="Shukria A."/>
            <person name="Stevens D.C."/>
        </authorList>
    </citation>
    <scope>NUCLEOTIDE SEQUENCE [LARGE SCALE GENOMIC DNA]</scope>
    <source>
        <strain evidence="2">Cbfe23</strain>
    </source>
</reference>
<organism evidence="1 2">
    <name type="scientific">Cystobacter ferrugineus</name>
    <dbReference type="NCBI Taxonomy" id="83449"/>
    <lineage>
        <taxon>Bacteria</taxon>
        <taxon>Pseudomonadati</taxon>
        <taxon>Myxococcota</taxon>
        <taxon>Myxococcia</taxon>
        <taxon>Myxococcales</taxon>
        <taxon>Cystobacterineae</taxon>
        <taxon>Archangiaceae</taxon>
        <taxon>Cystobacter</taxon>
    </lineage>
</organism>
<reference evidence="1 2" key="2">
    <citation type="submission" date="2016-12" db="EMBL/GenBank/DDBJ databases">
        <title>Draft Genome Sequence of Cystobacter ferrugineus Strain Cbfe23.</title>
        <authorList>
            <person name="Akbar S."/>
            <person name="Dowd S.E."/>
            <person name="Stevens D.C."/>
        </authorList>
    </citation>
    <scope>NUCLEOTIDE SEQUENCE [LARGE SCALE GENOMIC DNA]</scope>
    <source>
        <strain evidence="1 2">Cbfe23</strain>
    </source>
</reference>